<gene>
    <name evidence="2" type="ORF">HMH01_08325</name>
</gene>
<keyword evidence="3" id="KW-1185">Reference proteome</keyword>
<protein>
    <submittedName>
        <fullName evidence="2">Nuclear transport factor 2 family protein</fullName>
    </submittedName>
</protein>
<dbReference type="AlphaFoldDB" id="A0A849L2D8"/>
<evidence type="ECO:0000313" key="3">
    <source>
        <dbReference type="Proteomes" id="UP000572377"/>
    </source>
</evidence>
<dbReference type="Gene3D" id="3.10.450.50">
    <property type="match status" value="1"/>
</dbReference>
<evidence type="ECO:0000259" key="1">
    <source>
        <dbReference type="Pfam" id="PF14534"/>
    </source>
</evidence>
<dbReference type="InterPro" id="IPR027843">
    <property type="entry name" value="DUF4440"/>
</dbReference>
<evidence type="ECO:0000313" key="2">
    <source>
        <dbReference type="EMBL" id="NNU80445.1"/>
    </source>
</evidence>
<name>A0A849L2D8_9RHOB</name>
<dbReference type="Pfam" id="PF14534">
    <property type="entry name" value="DUF4440"/>
    <property type="match status" value="1"/>
</dbReference>
<sequence length="121" mass="13717">MTRADEQAILELQSRWIEAEIHGDLDTLCAMMTADITMQPPIGEPVVGLAKVRAYLHGPTGHIRSITLSEVSLEVANSMAIKRARFRTDIDGMDPVYGHHLWVLKPSWRVDFVTWSFDRLD</sequence>
<dbReference type="RefSeq" id="WP_171324217.1">
    <property type="nucleotide sequence ID" value="NZ_JABFBC010000001.1"/>
</dbReference>
<dbReference type="EMBL" id="JABFBC010000001">
    <property type="protein sequence ID" value="NNU80445.1"/>
    <property type="molecule type" value="Genomic_DNA"/>
</dbReference>
<dbReference type="InterPro" id="IPR032710">
    <property type="entry name" value="NTF2-like_dom_sf"/>
</dbReference>
<proteinExistence type="predicted"/>
<dbReference type="SUPFAM" id="SSF54427">
    <property type="entry name" value="NTF2-like"/>
    <property type="match status" value="1"/>
</dbReference>
<dbReference type="Proteomes" id="UP000572377">
    <property type="component" value="Unassembled WGS sequence"/>
</dbReference>
<comment type="caution">
    <text evidence="2">The sequence shown here is derived from an EMBL/GenBank/DDBJ whole genome shotgun (WGS) entry which is preliminary data.</text>
</comment>
<accession>A0A849L2D8</accession>
<reference evidence="2 3" key="1">
    <citation type="submission" date="2020-05" db="EMBL/GenBank/DDBJ databases">
        <title>Gimesia benthica sp. nov., a novel planctomycete isolated from a deep-sea water sample of the Northwest Indian Ocean.</title>
        <authorList>
            <person name="Wang J."/>
            <person name="Ruan C."/>
            <person name="Song L."/>
            <person name="Zhu Y."/>
            <person name="Li A."/>
            <person name="Zheng X."/>
            <person name="Wang L."/>
            <person name="Lu Z."/>
            <person name="Huang Y."/>
            <person name="Du W."/>
            <person name="Zhou Y."/>
            <person name="Huang L."/>
            <person name="Dai X."/>
        </authorList>
    </citation>
    <scope>NUCLEOTIDE SEQUENCE [LARGE SCALE GENOMIC DNA]</scope>
    <source>
        <strain evidence="2 3">YYQ-30</strain>
    </source>
</reference>
<feature type="domain" description="DUF4440" evidence="1">
    <location>
        <begin position="9"/>
        <end position="105"/>
    </location>
</feature>
<organism evidence="2 3">
    <name type="scientific">Halovulum dunhuangense</name>
    <dbReference type="NCBI Taxonomy" id="1505036"/>
    <lineage>
        <taxon>Bacteria</taxon>
        <taxon>Pseudomonadati</taxon>
        <taxon>Pseudomonadota</taxon>
        <taxon>Alphaproteobacteria</taxon>
        <taxon>Rhodobacterales</taxon>
        <taxon>Paracoccaceae</taxon>
        <taxon>Halovulum</taxon>
    </lineage>
</organism>